<evidence type="ECO:0000256" key="1">
    <source>
        <dbReference type="ARBA" id="ARBA00004776"/>
    </source>
</evidence>
<evidence type="ECO:0000256" key="4">
    <source>
        <dbReference type="ARBA" id="ARBA00022679"/>
    </source>
</evidence>
<dbReference type="Proteomes" id="UP000198881">
    <property type="component" value="Unassembled WGS sequence"/>
</dbReference>
<proteinExistence type="inferred from homology"/>
<dbReference type="EMBL" id="FPCG01000008">
    <property type="protein sequence ID" value="SFV23759.1"/>
    <property type="molecule type" value="Genomic_DNA"/>
</dbReference>
<evidence type="ECO:0000313" key="6">
    <source>
        <dbReference type="EMBL" id="SFV23759.1"/>
    </source>
</evidence>
<organism evidence="6 7">
    <name type="scientific">Micrococcus terreus</name>
    <dbReference type="NCBI Taxonomy" id="574650"/>
    <lineage>
        <taxon>Bacteria</taxon>
        <taxon>Bacillati</taxon>
        <taxon>Actinomycetota</taxon>
        <taxon>Actinomycetes</taxon>
        <taxon>Micrococcales</taxon>
        <taxon>Micrococcaceae</taxon>
        <taxon>Micrococcus</taxon>
    </lineage>
</organism>
<evidence type="ECO:0000256" key="2">
    <source>
        <dbReference type="ARBA" id="ARBA00006739"/>
    </source>
</evidence>
<comment type="pathway">
    <text evidence="1">Cell wall biogenesis; cell wall polysaccharide biosynthesis.</text>
</comment>
<name>A0A1I7MPE9_9MICC</name>
<dbReference type="Gene3D" id="3.90.550.10">
    <property type="entry name" value="Spore Coat Polysaccharide Biosynthesis Protein SpsA, Chain A"/>
    <property type="match status" value="1"/>
</dbReference>
<dbReference type="PANTHER" id="PTHR43179">
    <property type="entry name" value="RHAMNOSYLTRANSFERASE WBBL"/>
    <property type="match status" value="1"/>
</dbReference>
<evidence type="ECO:0000256" key="3">
    <source>
        <dbReference type="ARBA" id="ARBA00022676"/>
    </source>
</evidence>
<dbReference type="PANTHER" id="PTHR43179:SF12">
    <property type="entry name" value="GALACTOFURANOSYLTRANSFERASE GLFT2"/>
    <property type="match status" value="1"/>
</dbReference>
<reference evidence="6 7" key="1">
    <citation type="submission" date="2016-10" db="EMBL/GenBank/DDBJ databases">
        <authorList>
            <person name="de Groot N.N."/>
        </authorList>
    </citation>
    <scope>NUCLEOTIDE SEQUENCE [LARGE SCALE GENOMIC DNA]</scope>
    <source>
        <strain evidence="6 7">CGMCC 1.7054</strain>
    </source>
</reference>
<dbReference type="CDD" id="cd00761">
    <property type="entry name" value="Glyco_tranf_GTA_type"/>
    <property type="match status" value="1"/>
</dbReference>
<dbReference type="SUPFAM" id="SSF53448">
    <property type="entry name" value="Nucleotide-diphospho-sugar transferases"/>
    <property type="match status" value="1"/>
</dbReference>
<dbReference type="InterPro" id="IPR029044">
    <property type="entry name" value="Nucleotide-diphossugar_trans"/>
</dbReference>
<dbReference type="InterPro" id="IPR001173">
    <property type="entry name" value="Glyco_trans_2-like"/>
</dbReference>
<sequence>MTGHLVHYGSHPEVSVIVPAFNAAKTLRQQLLALTDQIDAPSTEILVVDNGSTDSTVEVVHGFIQELNSGSRAGLRLVSAPERTGASHARNVGASLALAKKFAFCDSDDVVSQYWLRDIAEALDTVAVISGAAIPIRDADFVASDLLTLRRLMGDRPDRQNLEVKRGQIFPILMGGNFAVTREVYRRLGGFDESFPSAAEDNDLGIRANALLGYSAYSTAMRIAYRTRTAPSARRRLAYTTGRAHVQLCVRHGLIRSSELVPAPQLTKVVLRTAAAFARGVLRPRSADWPAIQERWALVAGLISGTLSYRVGLPEAVKLASARPPQRSIGHD</sequence>
<accession>A0A1I7MPE9</accession>
<evidence type="ECO:0000313" key="7">
    <source>
        <dbReference type="Proteomes" id="UP000198881"/>
    </source>
</evidence>
<keyword evidence="7" id="KW-1185">Reference proteome</keyword>
<protein>
    <submittedName>
        <fullName evidence="6">Glycosyltransferase, GT2 family</fullName>
    </submittedName>
</protein>
<keyword evidence="3" id="KW-0328">Glycosyltransferase</keyword>
<feature type="domain" description="Glycosyltransferase 2-like" evidence="5">
    <location>
        <begin position="15"/>
        <end position="188"/>
    </location>
</feature>
<dbReference type="GO" id="GO:0016757">
    <property type="term" value="F:glycosyltransferase activity"/>
    <property type="evidence" value="ECO:0007669"/>
    <property type="project" value="UniProtKB-KW"/>
</dbReference>
<gene>
    <name evidence="6" type="ORF">SAMN04487966_10886</name>
</gene>
<comment type="similarity">
    <text evidence="2">Belongs to the glycosyltransferase 2 family.</text>
</comment>
<evidence type="ECO:0000259" key="5">
    <source>
        <dbReference type="Pfam" id="PF00535"/>
    </source>
</evidence>
<dbReference type="STRING" id="574650.SAMN04487966_10886"/>
<dbReference type="AlphaFoldDB" id="A0A1I7MPE9"/>
<keyword evidence="4 6" id="KW-0808">Transferase</keyword>
<dbReference type="Pfam" id="PF00535">
    <property type="entry name" value="Glycos_transf_2"/>
    <property type="match status" value="1"/>
</dbReference>